<proteinExistence type="inferred from homology"/>
<dbReference type="EMBL" id="LGUF01000010">
    <property type="protein sequence ID" value="KON83538.1"/>
    <property type="molecule type" value="Genomic_DNA"/>
</dbReference>
<dbReference type="Proteomes" id="UP000037109">
    <property type="component" value="Unassembled WGS sequence"/>
</dbReference>
<keyword evidence="4" id="KW-0788">Thiol protease</keyword>
<evidence type="ECO:0000256" key="1">
    <source>
        <dbReference type="ARBA" id="ARBA00022517"/>
    </source>
</evidence>
<accession>A0A0M0G192</accession>
<gene>
    <name evidence="7" type="ORF">AF332_27730</name>
</gene>
<dbReference type="Pfam" id="PF04327">
    <property type="entry name" value="Peptidase_Prp"/>
    <property type="match status" value="1"/>
</dbReference>
<dbReference type="GO" id="GO:0008234">
    <property type="term" value="F:cysteine-type peptidase activity"/>
    <property type="evidence" value="ECO:0007669"/>
    <property type="project" value="UniProtKB-KW"/>
</dbReference>
<dbReference type="InterPro" id="IPR007422">
    <property type="entry name" value="Peptidase_Prp"/>
</dbReference>
<sequence>MVIIGIKSNFVAVQESDQKTVRSLKRFEIEDGINITIYEDPTVEINGFMVGGYLKFAEKGYDIYNAAFSQIFTGTINSIIYLTNISDYLFENENAFMRFVLHNTEEHKVRINTLFESMVIQIQMVINEMQEKGFDKFVKIRRVKLINIK</sequence>
<evidence type="ECO:0000313" key="8">
    <source>
        <dbReference type="Proteomes" id="UP000037109"/>
    </source>
</evidence>
<dbReference type="GO" id="GO:0006508">
    <property type="term" value="P:proteolysis"/>
    <property type="evidence" value="ECO:0007669"/>
    <property type="project" value="UniProtKB-KW"/>
</dbReference>
<dbReference type="STRING" id="1459.AF332_27730"/>
<evidence type="ECO:0000256" key="5">
    <source>
        <dbReference type="ARBA" id="ARBA00044503"/>
    </source>
</evidence>
<keyword evidence="8" id="KW-1185">Reference proteome</keyword>
<evidence type="ECO:0000256" key="2">
    <source>
        <dbReference type="ARBA" id="ARBA00022670"/>
    </source>
</evidence>
<evidence type="ECO:0000256" key="6">
    <source>
        <dbReference type="ARBA" id="ARBA00044538"/>
    </source>
</evidence>
<dbReference type="PATRIC" id="fig|1459.3.peg.6113"/>
<dbReference type="Gene3D" id="3.30.70.1490">
    <property type="entry name" value="Cysteine protease Prp"/>
    <property type="match status" value="1"/>
</dbReference>
<dbReference type="AlphaFoldDB" id="A0A0M0G192"/>
<organism evidence="7 8">
    <name type="scientific">Sporosarcina globispora</name>
    <name type="common">Bacillus globisporus</name>
    <dbReference type="NCBI Taxonomy" id="1459"/>
    <lineage>
        <taxon>Bacteria</taxon>
        <taxon>Bacillati</taxon>
        <taxon>Bacillota</taxon>
        <taxon>Bacilli</taxon>
        <taxon>Bacillales</taxon>
        <taxon>Caryophanaceae</taxon>
        <taxon>Sporosarcina</taxon>
    </lineage>
</organism>
<evidence type="ECO:0000256" key="4">
    <source>
        <dbReference type="ARBA" id="ARBA00022807"/>
    </source>
</evidence>
<dbReference type="CDD" id="cd16332">
    <property type="entry name" value="Prp-like"/>
    <property type="match status" value="1"/>
</dbReference>
<reference evidence="8" key="1">
    <citation type="submission" date="2015-07" db="EMBL/GenBank/DDBJ databases">
        <title>Fjat-10036 dsm4.</title>
        <authorList>
            <person name="Liu B."/>
            <person name="Wang J."/>
            <person name="Zhu Y."/>
            <person name="Liu G."/>
            <person name="Chen Q."/>
            <person name="Chen Z."/>
            <person name="Lan J."/>
            <person name="Che J."/>
            <person name="Ge C."/>
            <person name="Shi H."/>
            <person name="Pan Z."/>
            <person name="Liu X."/>
        </authorList>
    </citation>
    <scope>NUCLEOTIDE SEQUENCE [LARGE SCALE GENOMIC DNA]</scope>
    <source>
        <strain evidence="8">DSM 4</strain>
    </source>
</reference>
<keyword evidence="3" id="KW-0378">Hydrolase</keyword>
<dbReference type="GO" id="GO:0042254">
    <property type="term" value="P:ribosome biogenesis"/>
    <property type="evidence" value="ECO:0007669"/>
    <property type="project" value="UniProtKB-KW"/>
</dbReference>
<evidence type="ECO:0000256" key="3">
    <source>
        <dbReference type="ARBA" id="ARBA00022801"/>
    </source>
</evidence>
<name>A0A0M0G192_SPOGL</name>
<comment type="caution">
    <text evidence="7">The sequence shown here is derived from an EMBL/GenBank/DDBJ whole genome shotgun (WGS) entry which is preliminary data.</text>
</comment>
<dbReference type="InterPro" id="IPR036764">
    <property type="entry name" value="Peptidase_Prp_sf"/>
</dbReference>
<keyword evidence="2" id="KW-0645">Protease</keyword>
<evidence type="ECO:0000313" key="7">
    <source>
        <dbReference type="EMBL" id="KON83538.1"/>
    </source>
</evidence>
<comment type="similarity">
    <text evidence="5">Belongs to the Prp family.</text>
</comment>
<protein>
    <recommendedName>
        <fullName evidence="6">Ribosomal processing cysteine protease Prp</fullName>
    </recommendedName>
</protein>
<dbReference type="SUPFAM" id="SSF118010">
    <property type="entry name" value="TM1457-like"/>
    <property type="match status" value="1"/>
</dbReference>
<keyword evidence="1" id="KW-0690">Ribosome biogenesis</keyword>